<protein>
    <recommendedName>
        <fullName evidence="2">PpiC domain-containing protein</fullName>
    </recommendedName>
</protein>
<dbReference type="AlphaFoldDB" id="A0A7C3W8P4"/>
<evidence type="ECO:0000256" key="1">
    <source>
        <dbReference type="SAM" id="SignalP"/>
    </source>
</evidence>
<dbReference type="InterPro" id="IPR050245">
    <property type="entry name" value="PrsA_foldase"/>
</dbReference>
<dbReference type="PROSITE" id="PS51257">
    <property type="entry name" value="PROKAR_LIPOPROTEIN"/>
    <property type="match status" value="1"/>
</dbReference>
<dbReference type="InterPro" id="IPR027304">
    <property type="entry name" value="Trigger_fact/SurA_dom_sf"/>
</dbReference>
<keyword evidence="1" id="KW-0732">Signal</keyword>
<proteinExistence type="predicted"/>
<dbReference type="SUPFAM" id="SSF109998">
    <property type="entry name" value="Triger factor/SurA peptide-binding domain-like"/>
    <property type="match status" value="1"/>
</dbReference>
<name>A0A7C3W8P4_9BACT</name>
<feature type="signal peptide" evidence="1">
    <location>
        <begin position="1"/>
        <end position="22"/>
    </location>
</feature>
<gene>
    <name evidence="3" type="ORF">ENR59_03120</name>
</gene>
<sequence length="314" mass="33410">MRRALASLLACLALAALLGACSGEPLPPGVAATVNGRPVTLAELDFVRSVKPGVAAPASAPLEGVVAALRQEYVQALSALIVEELVAQELERRGMEISDADLRNAENALRAGYPGASFESTLAEDGVEPDLWRKRLKARLALSAFQARVLRPRVSVSSEEAQQYYKEHAADFAQPATVKFLRVESKNADALRKALDAAAKAKDPADLLTVFADVTMHAQASPEEGLPRAWRAALGALKPGQPGPVGQGGVGYQAFILLERTEPKVEGLVQVYPLVEKRLAEAKLAREFAAWLDRAVAGADIALSPALAPEKGRR</sequence>
<dbReference type="PANTHER" id="PTHR47245">
    <property type="entry name" value="PEPTIDYLPROLYL ISOMERASE"/>
    <property type="match status" value="1"/>
</dbReference>
<dbReference type="GO" id="GO:0003755">
    <property type="term" value="F:peptidyl-prolyl cis-trans isomerase activity"/>
    <property type="evidence" value="ECO:0007669"/>
    <property type="project" value="InterPro"/>
</dbReference>
<feature type="domain" description="PpiC" evidence="2">
    <location>
        <begin position="156"/>
        <end position="271"/>
    </location>
</feature>
<organism evidence="3">
    <name type="scientific">Fundidesulfovibrio putealis</name>
    <dbReference type="NCBI Taxonomy" id="270496"/>
    <lineage>
        <taxon>Bacteria</taxon>
        <taxon>Pseudomonadati</taxon>
        <taxon>Thermodesulfobacteriota</taxon>
        <taxon>Desulfovibrionia</taxon>
        <taxon>Desulfovibrionales</taxon>
        <taxon>Desulfovibrionaceae</taxon>
        <taxon>Fundidesulfovibrio</taxon>
    </lineage>
</organism>
<accession>A0A7C3W8P4</accession>
<dbReference type="PANTHER" id="PTHR47245:SF2">
    <property type="entry name" value="PEPTIDYL-PROLYL CIS-TRANS ISOMERASE HP_0175-RELATED"/>
    <property type="match status" value="1"/>
</dbReference>
<dbReference type="InterPro" id="IPR000297">
    <property type="entry name" value="PPIase_PpiC"/>
</dbReference>
<dbReference type="Pfam" id="PF13145">
    <property type="entry name" value="Rotamase_2"/>
    <property type="match status" value="1"/>
</dbReference>
<dbReference type="EMBL" id="DSRP01000216">
    <property type="protein sequence ID" value="HGG91926.1"/>
    <property type="molecule type" value="Genomic_DNA"/>
</dbReference>
<feature type="chain" id="PRO_5027869681" description="PpiC domain-containing protein" evidence="1">
    <location>
        <begin position="23"/>
        <end position="314"/>
    </location>
</feature>
<evidence type="ECO:0000313" key="3">
    <source>
        <dbReference type="EMBL" id="HGG91926.1"/>
    </source>
</evidence>
<evidence type="ECO:0000259" key="2">
    <source>
        <dbReference type="Pfam" id="PF13145"/>
    </source>
</evidence>
<reference evidence="3" key="1">
    <citation type="journal article" date="2020" name="mSystems">
        <title>Genome- and Community-Level Interaction Insights into Carbon Utilization and Element Cycling Functions of Hydrothermarchaeota in Hydrothermal Sediment.</title>
        <authorList>
            <person name="Zhou Z."/>
            <person name="Liu Y."/>
            <person name="Xu W."/>
            <person name="Pan J."/>
            <person name="Luo Z.H."/>
            <person name="Li M."/>
        </authorList>
    </citation>
    <scope>NUCLEOTIDE SEQUENCE [LARGE SCALE GENOMIC DNA]</scope>
    <source>
        <strain evidence="3">SpSt-413</strain>
    </source>
</reference>
<comment type="caution">
    <text evidence="3">The sequence shown here is derived from an EMBL/GenBank/DDBJ whole genome shotgun (WGS) entry which is preliminary data.</text>
</comment>
<dbReference type="Gene3D" id="1.10.4030.10">
    <property type="entry name" value="Porin chaperone SurA, peptide-binding domain"/>
    <property type="match status" value="1"/>
</dbReference>